<dbReference type="AlphaFoldDB" id="A0A5B7IA90"/>
<protein>
    <submittedName>
        <fullName evidence="2">Uncharacterized protein</fullName>
    </submittedName>
</protein>
<accession>A0A5B7IA90</accession>
<sequence>MAALTTLASSPQYYPRRRRRLPWLRCDLSPSEFGQSVPRSPVAWRGVGPRKSPRDTPPTVAPARRNQPWGGAALILIS</sequence>
<evidence type="ECO:0000313" key="3">
    <source>
        <dbReference type="Proteomes" id="UP000324222"/>
    </source>
</evidence>
<dbReference type="EMBL" id="VSRR010049440">
    <property type="protein sequence ID" value="MPC78816.1"/>
    <property type="molecule type" value="Genomic_DNA"/>
</dbReference>
<dbReference type="Proteomes" id="UP000324222">
    <property type="component" value="Unassembled WGS sequence"/>
</dbReference>
<proteinExistence type="predicted"/>
<reference evidence="2 3" key="1">
    <citation type="submission" date="2019-05" db="EMBL/GenBank/DDBJ databases">
        <title>Another draft genome of Portunus trituberculatus and its Hox gene families provides insights of decapod evolution.</title>
        <authorList>
            <person name="Jeong J.-H."/>
            <person name="Song I."/>
            <person name="Kim S."/>
            <person name="Choi T."/>
            <person name="Kim D."/>
            <person name="Ryu S."/>
            <person name="Kim W."/>
        </authorList>
    </citation>
    <scope>NUCLEOTIDE SEQUENCE [LARGE SCALE GENOMIC DNA]</scope>
    <source>
        <tissue evidence="2">Muscle</tissue>
    </source>
</reference>
<gene>
    <name evidence="2" type="ORF">E2C01_073314</name>
</gene>
<evidence type="ECO:0000256" key="1">
    <source>
        <dbReference type="SAM" id="MobiDB-lite"/>
    </source>
</evidence>
<name>A0A5B7IA90_PORTR</name>
<feature type="region of interest" description="Disordered" evidence="1">
    <location>
        <begin position="32"/>
        <end position="66"/>
    </location>
</feature>
<keyword evidence="3" id="KW-1185">Reference proteome</keyword>
<organism evidence="2 3">
    <name type="scientific">Portunus trituberculatus</name>
    <name type="common">Swimming crab</name>
    <name type="synonym">Neptunus trituberculatus</name>
    <dbReference type="NCBI Taxonomy" id="210409"/>
    <lineage>
        <taxon>Eukaryota</taxon>
        <taxon>Metazoa</taxon>
        <taxon>Ecdysozoa</taxon>
        <taxon>Arthropoda</taxon>
        <taxon>Crustacea</taxon>
        <taxon>Multicrustacea</taxon>
        <taxon>Malacostraca</taxon>
        <taxon>Eumalacostraca</taxon>
        <taxon>Eucarida</taxon>
        <taxon>Decapoda</taxon>
        <taxon>Pleocyemata</taxon>
        <taxon>Brachyura</taxon>
        <taxon>Eubrachyura</taxon>
        <taxon>Portunoidea</taxon>
        <taxon>Portunidae</taxon>
        <taxon>Portuninae</taxon>
        <taxon>Portunus</taxon>
    </lineage>
</organism>
<evidence type="ECO:0000313" key="2">
    <source>
        <dbReference type="EMBL" id="MPC78816.1"/>
    </source>
</evidence>
<comment type="caution">
    <text evidence="2">The sequence shown here is derived from an EMBL/GenBank/DDBJ whole genome shotgun (WGS) entry which is preliminary data.</text>
</comment>